<proteinExistence type="predicted"/>
<dbReference type="InterPro" id="IPR052578">
    <property type="entry name" value="PI_Transfer_CRAL-TRIO"/>
</dbReference>
<dbReference type="InterPro" id="IPR036865">
    <property type="entry name" value="CRAL-TRIO_dom_sf"/>
</dbReference>
<dbReference type="SMART" id="SM01100">
    <property type="entry name" value="CRAL_TRIO_N"/>
    <property type="match status" value="1"/>
</dbReference>
<dbReference type="CDD" id="cd00170">
    <property type="entry name" value="SEC14"/>
    <property type="match status" value="1"/>
</dbReference>
<dbReference type="PANTHER" id="PTHR45824:SF6">
    <property type="entry name" value="F16L1.9 PROTEIN"/>
    <property type="match status" value="1"/>
</dbReference>
<dbReference type="Gene3D" id="3.40.525.10">
    <property type="entry name" value="CRAL-TRIO lipid binding domain"/>
    <property type="match status" value="1"/>
</dbReference>
<sequence length="563" mass="61534">MASLAATQLSSGSRCRAPAFAAAGARRPGRAAAVVRAAASGEAAPTLDRRQAMLGLAAAFVAANAAPSAQAEGDVEIFYGLATPPTSYGGYGGVSNSRKDDAKYIFEHPAGWKSETINKRDKGTQGVDCRIYNPKQKLQQVFVIVLGRAGEDNRSFRLTNVDSTLSGFAGADYDMLDALNDVVLRVDEQREVDGQLYYDVEFASPDVHYLSSITVNEGKVYAMFVKSPAKMFEADEAALRAIRASYRTGGASMGTQRPWYEAVELSPEQHTKVEALQASVADAVAEHAPHRAFCTHGTYIRYLRARSWNVAKAAKMLRETLRWRVEYGPQALDWERTKAEGARGKLHVLDHPDNDGRPVVLMRPRLEAVYSGDSDERVKWLVYTLEQAARLADASAPDGKMTWLIDFVGYNSKNSPPLKVSLQVLHILQNHYPERLGCAVCYKPPLLFNVVWKAVGPFVDPHTRDKLVFLSPKSPPEALAKHFDPQHIDDSLGGHIPIEQLFDYEGYGERMKAMDAQAAAVLAAAQAEADAAEAAAAEAAKARRPSDSAAELDAEFERHVVDI</sequence>
<dbReference type="SMART" id="SM00516">
    <property type="entry name" value="SEC14"/>
    <property type="match status" value="1"/>
</dbReference>
<dbReference type="OrthoDB" id="75724at2759"/>
<dbReference type="Pfam" id="PF00650">
    <property type="entry name" value="CRAL_TRIO"/>
    <property type="match status" value="1"/>
</dbReference>
<gene>
    <name evidence="2" type="ORF">C2E20_1930</name>
</gene>
<dbReference type="Proteomes" id="UP000239649">
    <property type="component" value="Unassembled WGS sequence"/>
</dbReference>
<protein>
    <submittedName>
        <fullName evidence="2">Random slug 5-like</fullName>
    </submittedName>
</protein>
<dbReference type="InterPro" id="IPR016123">
    <property type="entry name" value="Mog1/PsbP_a/b/a-sand"/>
</dbReference>
<dbReference type="Pfam" id="PF01789">
    <property type="entry name" value="PsbP"/>
    <property type="match status" value="1"/>
</dbReference>
<dbReference type="InterPro" id="IPR002683">
    <property type="entry name" value="PsbP_C"/>
</dbReference>
<evidence type="ECO:0000259" key="1">
    <source>
        <dbReference type="PROSITE" id="PS50191"/>
    </source>
</evidence>
<dbReference type="Gene3D" id="3.40.1000.10">
    <property type="entry name" value="Mog1/PsbP, alpha/beta/alpha sandwich"/>
    <property type="match status" value="1"/>
</dbReference>
<dbReference type="PANTHER" id="PTHR45824">
    <property type="entry name" value="GH16843P"/>
    <property type="match status" value="1"/>
</dbReference>
<dbReference type="GO" id="GO:0008526">
    <property type="term" value="F:phosphatidylinositol transfer activity"/>
    <property type="evidence" value="ECO:0007669"/>
    <property type="project" value="TreeGrafter"/>
</dbReference>
<dbReference type="GO" id="GO:0009654">
    <property type="term" value="C:photosystem II oxygen evolving complex"/>
    <property type="evidence" value="ECO:0007669"/>
    <property type="project" value="InterPro"/>
</dbReference>
<organism evidence="2 3">
    <name type="scientific">Micractinium conductrix</name>
    <dbReference type="NCBI Taxonomy" id="554055"/>
    <lineage>
        <taxon>Eukaryota</taxon>
        <taxon>Viridiplantae</taxon>
        <taxon>Chlorophyta</taxon>
        <taxon>core chlorophytes</taxon>
        <taxon>Trebouxiophyceae</taxon>
        <taxon>Chlorellales</taxon>
        <taxon>Chlorellaceae</taxon>
        <taxon>Chlorella clade</taxon>
        <taxon>Micractinium</taxon>
    </lineage>
</organism>
<dbReference type="InterPro" id="IPR001251">
    <property type="entry name" value="CRAL-TRIO_dom"/>
</dbReference>
<dbReference type="InterPro" id="IPR011074">
    <property type="entry name" value="CRAL/TRIO_N_dom"/>
</dbReference>
<dbReference type="EMBL" id="LHPF02000003">
    <property type="protein sequence ID" value="PSC75046.1"/>
    <property type="molecule type" value="Genomic_DNA"/>
</dbReference>
<dbReference type="GO" id="GO:0005509">
    <property type="term" value="F:calcium ion binding"/>
    <property type="evidence" value="ECO:0007669"/>
    <property type="project" value="InterPro"/>
</dbReference>
<dbReference type="Pfam" id="PF03765">
    <property type="entry name" value="CRAL_TRIO_N"/>
    <property type="match status" value="1"/>
</dbReference>
<feature type="domain" description="CRAL-TRIO" evidence="1">
    <location>
        <begin position="336"/>
        <end position="500"/>
    </location>
</feature>
<accession>A0A2P6VLR4</accession>
<evidence type="ECO:0000313" key="2">
    <source>
        <dbReference type="EMBL" id="PSC75046.1"/>
    </source>
</evidence>
<dbReference type="GO" id="GO:0015979">
    <property type="term" value="P:photosynthesis"/>
    <property type="evidence" value="ECO:0007669"/>
    <property type="project" value="InterPro"/>
</dbReference>
<reference evidence="2 3" key="1">
    <citation type="journal article" date="2018" name="Plant J.">
        <title>Genome sequences of Chlorella sorokiniana UTEX 1602 and Micractinium conductrix SAG 241.80: implications to maltose excretion by a green alga.</title>
        <authorList>
            <person name="Arriola M.B."/>
            <person name="Velmurugan N."/>
            <person name="Zhang Y."/>
            <person name="Plunkett M.H."/>
            <person name="Hondzo H."/>
            <person name="Barney B.M."/>
        </authorList>
    </citation>
    <scope>NUCLEOTIDE SEQUENCE [LARGE SCALE GENOMIC DNA]</scope>
    <source>
        <strain evidence="2 3">SAG 241.80</strain>
    </source>
</reference>
<dbReference type="InterPro" id="IPR036273">
    <property type="entry name" value="CRAL/TRIO_N_dom_sf"/>
</dbReference>
<dbReference type="PROSITE" id="PS50191">
    <property type="entry name" value="CRAL_TRIO"/>
    <property type="match status" value="1"/>
</dbReference>
<dbReference type="GO" id="GO:0019898">
    <property type="term" value="C:extrinsic component of membrane"/>
    <property type="evidence" value="ECO:0007669"/>
    <property type="project" value="InterPro"/>
</dbReference>
<dbReference type="AlphaFoldDB" id="A0A2P6VLR4"/>
<dbReference type="SUPFAM" id="SSF46938">
    <property type="entry name" value="CRAL/TRIO N-terminal domain"/>
    <property type="match status" value="1"/>
</dbReference>
<dbReference type="SUPFAM" id="SSF55724">
    <property type="entry name" value="Mog1p/PsbP-like"/>
    <property type="match status" value="1"/>
</dbReference>
<comment type="caution">
    <text evidence="2">The sequence shown here is derived from an EMBL/GenBank/DDBJ whole genome shotgun (WGS) entry which is preliminary data.</text>
</comment>
<evidence type="ECO:0000313" key="3">
    <source>
        <dbReference type="Proteomes" id="UP000239649"/>
    </source>
</evidence>
<dbReference type="SUPFAM" id="SSF52087">
    <property type="entry name" value="CRAL/TRIO domain"/>
    <property type="match status" value="1"/>
</dbReference>
<name>A0A2P6VLR4_9CHLO</name>
<keyword evidence="3" id="KW-1185">Reference proteome</keyword>